<dbReference type="PIRSF" id="PIRSF005384">
    <property type="entry name" value="RpiB_LacA_B"/>
    <property type="match status" value="1"/>
</dbReference>
<dbReference type="AlphaFoldDB" id="A0A3E3E0X5"/>
<dbReference type="GeneID" id="98000574"/>
<dbReference type="SUPFAM" id="SSF89623">
    <property type="entry name" value="Ribose/Galactose isomerase RpiB/AlsB"/>
    <property type="match status" value="1"/>
</dbReference>
<dbReference type="PANTHER" id="PTHR30345:SF0">
    <property type="entry name" value="DNA DAMAGE-REPAIR_TOLERATION PROTEIN DRT102"/>
    <property type="match status" value="1"/>
</dbReference>
<name>A0A3E3E0X5_9FIRM</name>
<dbReference type="Pfam" id="PF02502">
    <property type="entry name" value="LacAB_rpiB"/>
    <property type="match status" value="1"/>
</dbReference>
<evidence type="ECO:0000313" key="2">
    <source>
        <dbReference type="EMBL" id="RGD75133.1"/>
    </source>
</evidence>
<keyword evidence="2" id="KW-0413">Isomerase</keyword>
<dbReference type="RefSeq" id="WP_007050259.1">
    <property type="nucleotide sequence ID" value="NZ_CABKNJ010000001.1"/>
</dbReference>
<dbReference type="EMBL" id="QUSM01000002">
    <property type="protein sequence ID" value="RGD75133.1"/>
    <property type="molecule type" value="Genomic_DNA"/>
</dbReference>
<dbReference type="InterPro" id="IPR003500">
    <property type="entry name" value="RpiB_LacA_LacB"/>
</dbReference>
<protein>
    <submittedName>
        <fullName evidence="2">RpiB/LacA/LacB family sugar-phosphate isomerase</fullName>
    </submittedName>
</protein>
<dbReference type="GO" id="GO:0004751">
    <property type="term" value="F:ribose-5-phosphate isomerase activity"/>
    <property type="evidence" value="ECO:0007669"/>
    <property type="project" value="TreeGrafter"/>
</dbReference>
<evidence type="ECO:0000256" key="1">
    <source>
        <dbReference type="ARBA" id="ARBA00008754"/>
    </source>
</evidence>
<dbReference type="NCBIfam" id="NF004051">
    <property type="entry name" value="PRK05571.1"/>
    <property type="match status" value="1"/>
</dbReference>
<dbReference type="Proteomes" id="UP000261212">
    <property type="component" value="Unassembled WGS sequence"/>
</dbReference>
<dbReference type="GO" id="GO:0009052">
    <property type="term" value="P:pentose-phosphate shunt, non-oxidative branch"/>
    <property type="evidence" value="ECO:0007669"/>
    <property type="project" value="TreeGrafter"/>
</dbReference>
<comment type="similarity">
    <text evidence="1">Belongs to the LacAB/RpiB family.</text>
</comment>
<dbReference type="Gene3D" id="3.40.1400.10">
    <property type="entry name" value="Sugar-phosphate isomerase, RpiB/LacA/LacB"/>
    <property type="match status" value="1"/>
</dbReference>
<dbReference type="NCBIfam" id="TIGR00689">
    <property type="entry name" value="rpiB_lacA_lacB"/>
    <property type="match status" value="1"/>
</dbReference>
<proteinExistence type="inferred from homology"/>
<comment type="caution">
    <text evidence="2">The sequence shown here is derived from an EMBL/GenBank/DDBJ whole genome shotgun (WGS) entry which is preliminary data.</text>
</comment>
<sequence length="159" mass="17295">MEGQFKTIAIGSDHAAIEERKLLIKELESWGIKVIDKGPDAPKPPVQFSQIAEAVALDVVNDEKGETGGILMCGNGVGMSVAANKVPGARAAVCNELFTAKFAKSDTKLNILTMGARVIAPRLMAEIAKVWIETEYSKEPRFTERLGVMAEMEAKYRTK</sequence>
<organism evidence="2 3">
    <name type="scientific">Anaerofustis stercorihominis</name>
    <dbReference type="NCBI Taxonomy" id="214853"/>
    <lineage>
        <taxon>Bacteria</taxon>
        <taxon>Bacillati</taxon>
        <taxon>Bacillota</taxon>
        <taxon>Clostridia</taxon>
        <taxon>Eubacteriales</taxon>
        <taxon>Eubacteriaceae</taxon>
        <taxon>Anaerofustis</taxon>
    </lineage>
</organism>
<dbReference type="InterPro" id="IPR036569">
    <property type="entry name" value="RpiB_LacA_LacB_sf"/>
</dbReference>
<evidence type="ECO:0000313" key="3">
    <source>
        <dbReference type="Proteomes" id="UP000261212"/>
    </source>
</evidence>
<gene>
    <name evidence="2" type="ORF">DW687_02075</name>
</gene>
<dbReference type="GO" id="GO:0019316">
    <property type="term" value="P:D-allose catabolic process"/>
    <property type="evidence" value="ECO:0007669"/>
    <property type="project" value="TreeGrafter"/>
</dbReference>
<reference evidence="2 3" key="1">
    <citation type="submission" date="2018-08" db="EMBL/GenBank/DDBJ databases">
        <title>A genome reference for cultivated species of the human gut microbiota.</title>
        <authorList>
            <person name="Zou Y."/>
            <person name="Xue W."/>
            <person name="Luo G."/>
        </authorList>
    </citation>
    <scope>NUCLEOTIDE SEQUENCE [LARGE SCALE GENOMIC DNA]</scope>
    <source>
        <strain evidence="2 3">AM25-6</strain>
    </source>
</reference>
<dbReference type="PANTHER" id="PTHR30345">
    <property type="entry name" value="RIBOSE-5-PHOSPHATE ISOMERASE B"/>
    <property type="match status" value="1"/>
</dbReference>
<accession>A0A3E3E0X5</accession>